<dbReference type="OrthoDB" id="5598844at2759"/>
<dbReference type="STRING" id="559304.G8Y2J5"/>
<feature type="compositionally biased region" description="Basic and acidic residues" evidence="1">
    <location>
        <begin position="11"/>
        <end position="20"/>
    </location>
</feature>
<dbReference type="InParanoid" id="G8Y2J5"/>
<feature type="compositionally biased region" description="Acidic residues" evidence="1">
    <location>
        <begin position="92"/>
        <end position="101"/>
    </location>
</feature>
<feature type="compositionally biased region" description="Acidic residues" evidence="1">
    <location>
        <begin position="111"/>
        <end position="142"/>
    </location>
</feature>
<dbReference type="Proteomes" id="UP000005222">
    <property type="component" value="Chromosome M"/>
</dbReference>
<evidence type="ECO:0000256" key="1">
    <source>
        <dbReference type="SAM" id="MobiDB-lite"/>
    </source>
</evidence>
<feature type="region of interest" description="Disordered" evidence="1">
    <location>
        <begin position="1"/>
        <end position="150"/>
    </location>
</feature>
<dbReference type="HOGENOM" id="CLU_022149_1_2_1"/>
<dbReference type="InterPro" id="IPR013933">
    <property type="entry name" value="CRC_Rsc7/Swp82"/>
</dbReference>
<evidence type="ECO:0000313" key="2">
    <source>
        <dbReference type="EMBL" id="CCE86006.1"/>
    </source>
</evidence>
<dbReference type="OMA" id="PHETTES"/>
<feature type="compositionally biased region" description="Basic residues" evidence="1">
    <location>
        <begin position="78"/>
        <end position="88"/>
    </location>
</feature>
<dbReference type="eggNOG" id="ENOG502QW07">
    <property type="taxonomic scope" value="Eukaryota"/>
</dbReference>
<reference evidence="2 3" key="1">
    <citation type="journal article" date="2012" name="G3 (Bethesda)">
        <title>Pichia sorbitophila, an interspecies yeast hybrid reveals early steps of genome resolution following polyploidization.</title>
        <authorList>
            <person name="Leh Louis V."/>
            <person name="Despons L."/>
            <person name="Friedrich A."/>
            <person name="Martin T."/>
            <person name="Durrens P."/>
            <person name="Casaregola S."/>
            <person name="Neuveglise C."/>
            <person name="Fairhead C."/>
            <person name="Marck C."/>
            <person name="Cruz J.A."/>
            <person name="Straub M.L."/>
            <person name="Kugler V."/>
            <person name="Sacerdot C."/>
            <person name="Uzunov Z."/>
            <person name="Thierry A."/>
            <person name="Weiss S."/>
            <person name="Bleykasten C."/>
            <person name="De Montigny J."/>
            <person name="Jacques N."/>
            <person name="Jung P."/>
            <person name="Lemaire M."/>
            <person name="Mallet S."/>
            <person name="Morel G."/>
            <person name="Richard G.F."/>
            <person name="Sarkar A."/>
            <person name="Savel G."/>
            <person name="Schacherer J."/>
            <person name="Seret M.L."/>
            <person name="Talla E."/>
            <person name="Samson G."/>
            <person name="Jubin C."/>
            <person name="Poulain J."/>
            <person name="Vacherie B."/>
            <person name="Barbe V."/>
            <person name="Pelletier E."/>
            <person name="Sherman D.J."/>
            <person name="Westhof E."/>
            <person name="Weissenbach J."/>
            <person name="Baret P.V."/>
            <person name="Wincker P."/>
            <person name="Gaillardin C."/>
            <person name="Dujon B."/>
            <person name="Souciet J.L."/>
        </authorList>
    </citation>
    <scope>NUCLEOTIDE SEQUENCE [LARGE SCALE GENOMIC DNA]</scope>
    <source>
        <strain evidence="3">ATCC MYA-4447 / BCRC 22081 / CBS 7064 / NBRC 10061 / NRRL Y-12695</strain>
    </source>
</reference>
<proteinExistence type="predicted"/>
<keyword evidence="3" id="KW-1185">Reference proteome</keyword>
<sequence length="477" mass="54704">MARSGTRHSRRSPEVKEEAGVRISRRNRGDLSGLDITPESDGDDEYNEQDESRIDEDQNDEDYGKNDSFEDDEESSSTKKRSRGQKRRIVTEDEEDGEDADEASKDKDEELGSDEAEGEDDEDEEEEEEEEPAEEEEEEEEEKVVKPKPKRIIIEEKRRGPKKRGRKKVKLTITDEGFFDEEGNEMHVKDDEVIVDDEDPKSQEKIDENGNLKGDRKFRVKTFTVLGNGDKKFMVSTEPARLVGFRDSYLLFKTHRSLFKKVCTTEEKLDLIDRNIIPNSYKGRSVNLVAARSIFREFGARIIYDGKKVIDDFWEQKAIDNGDVPGEYADPAELYAAHYKITGPSTDPNSNTGSTPIAGMASVSYQTDPTWMYQIALKTRDYNSKLLERRSQAFIRGIRDVYTGLNFYPLSTQPTKLKIIQTGKGQDETIIRNTKIFYPNIRKKVTGLKDVDPSILNDLEDDVKKAVIEQQEFERSL</sequence>
<feature type="compositionally biased region" description="Acidic residues" evidence="1">
    <location>
        <begin position="38"/>
        <end position="49"/>
    </location>
</feature>
<name>G8Y2J5_PICSO</name>
<accession>G8Y2J5</accession>
<dbReference type="Pfam" id="PF08624">
    <property type="entry name" value="CRC_subunit"/>
    <property type="match status" value="1"/>
</dbReference>
<dbReference type="EMBL" id="FO082047">
    <property type="protein sequence ID" value="CCE86006.1"/>
    <property type="molecule type" value="Genomic_DNA"/>
</dbReference>
<dbReference type="AlphaFoldDB" id="G8Y2J5"/>
<organism evidence="2 3">
    <name type="scientific">Pichia sorbitophila (strain ATCC MYA-4447 / BCRC 22081 / CBS 7064 / NBRC 10061 / NRRL Y-12695)</name>
    <name type="common">Hybrid yeast</name>
    <dbReference type="NCBI Taxonomy" id="559304"/>
    <lineage>
        <taxon>Eukaryota</taxon>
        <taxon>Fungi</taxon>
        <taxon>Dikarya</taxon>
        <taxon>Ascomycota</taxon>
        <taxon>Saccharomycotina</taxon>
        <taxon>Pichiomycetes</taxon>
        <taxon>Debaryomycetaceae</taxon>
        <taxon>Millerozyma</taxon>
    </lineage>
</organism>
<feature type="compositionally biased region" description="Basic and acidic residues" evidence="1">
    <location>
        <begin position="50"/>
        <end position="68"/>
    </location>
</feature>
<evidence type="ECO:0000313" key="3">
    <source>
        <dbReference type="Proteomes" id="UP000005222"/>
    </source>
</evidence>
<protein>
    <submittedName>
        <fullName evidence="2">Piso0_005650 protein</fullName>
    </submittedName>
</protein>
<feature type="compositionally biased region" description="Basic residues" evidence="1">
    <location>
        <begin position="1"/>
        <end position="10"/>
    </location>
</feature>
<dbReference type="FunCoup" id="G8Y2J5">
    <property type="interactions" value="550"/>
</dbReference>
<gene>
    <name evidence="2" type="primary">Piso0_005650</name>
    <name evidence="2" type="ORF">GNLVRS01_PISO0M19328g</name>
</gene>